<dbReference type="PANTHER" id="PTHR46111">
    <property type="entry name" value="RIBOSOMAL RNA SMALL SUBUNIT METHYLTRANSFERASE I"/>
    <property type="match status" value="1"/>
</dbReference>
<dbReference type="NCBIfam" id="TIGR00096">
    <property type="entry name" value="16S rRNA (cytidine(1402)-2'-O)-methyltransferase"/>
    <property type="match status" value="1"/>
</dbReference>
<dbReference type="InterPro" id="IPR008189">
    <property type="entry name" value="rRNA_ssu_MeTfrase_I"/>
</dbReference>
<dbReference type="EMBL" id="MFUX01000020">
    <property type="protein sequence ID" value="OGI94526.1"/>
    <property type="molecule type" value="Genomic_DNA"/>
</dbReference>
<comment type="similarity">
    <text evidence="6">Belongs to the methyltransferase superfamily. RsmI family.</text>
</comment>
<comment type="subcellular location">
    <subcellularLocation>
        <location evidence="6">Cytoplasm</location>
    </subcellularLocation>
</comment>
<dbReference type="GO" id="GO:0005737">
    <property type="term" value="C:cytoplasm"/>
    <property type="evidence" value="ECO:0007669"/>
    <property type="project" value="UniProtKB-SubCell"/>
</dbReference>
<dbReference type="Proteomes" id="UP000176629">
    <property type="component" value="Unassembled WGS sequence"/>
</dbReference>
<dbReference type="InterPro" id="IPR000878">
    <property type="entry name" value="4pyrrol_Mease"/>
</dbReference>
<dbReference type="GO" id="GO:0070677">
    <property type="term" value="F:rRNA (cytosine-2'-O-)-methyltransferase activity"/>
    <property type="evidence" value="ECO:0007669"/>
    <property type="project" value="UniProtKB-UniRule"/>
</dbReference>
<evidence type="ECO:0000313" key="8">
    <source>
        <dbReference type="EMBL" id="OGI94526.1"/>
    </source>
</evidence>
<evidence type="ECO:0000256" key="4">
    <source>
        <dbReference type="ARBA" id="ARBA00022679"/>
    </source>
</evidence>
<dbReference type="Pfam" id="PF00590">
    <property type="entry name" value="TP_methylase"/>
    <property type="match status" value="1"/>
</dbReference>
<dbReference type="FunFam" id="3.30.950.10:FF:000002">
    <property type="entry name" value="Ribosomal RNA small subunit methyltransferase I"/>
    <property type="match status" value="1"/>
</dbReference>
<gene>
    <name evidence="6" type="primary">rsmI</name>
    <name evidence="8" type="ORF">A3A03_02405</name>
</gene>
<comment type="function">
    <text evidence="6">Catalyzes the 2'-O-methylation of the ribose of cytidine 1402 (C1402) in 16S rRNA.</text>
</comment>
<dbReference type="CDD" id="cd11648">
    <property type="entry name" value="RsmI"/>
    <property type="match status" value="1"/>
</dbReference>
<proteinExistence type="inferred from homology"/>
<dbReference type="Gene3D" id="3.30.950.10">
    <property type="entry name" value="Methyltransferase, Cobalt-precorrin-4 Transmethylase, Domain 2"/>
    <property type="match status" value="1"/>
</dbReference>
<keyword evidence="2 6" id="KW-0698">rRNA processing</keyword>
<comment type="catalytic activity">
    <reaction evidence="6">
        <text>cytidine(1402) in 16S rRNA + S-adenosyl-L-methionine = 2'-O-methylcytidine(1402) in 16S rRNA + S-adenosyl-L-homocysteine + H(+)</text>
        <dbReference type="Rhea" id="RHEA:42924"/>
        <dbReference type="Rhea" id="RHEA-COMP:10285"/>
        <dbReference type="Rhea" id="RHEA-COMP:10286"/>
        <dbReference type="ChEBI" id="CHEBI:15378"/>
        <dbReference type="ChEBI" id="CHEBI:57856"/>
        <dbReference type="ChEBI" id="CHEBI:59789"/>
        <dbReference type="ChEBI" id="CHEBI:74495"/>
        <dbReference type="ChEBI" id="CHEBI:82748"/>
        <dbReference type="EC" id="2.1.1.198"/>
    </reaction>
</comment>
<dbReference type="InterPro" id="IPR014776">
    <property type="entry name" value="4pyrrole_Mease_sub2"/>
</dbReference>
<evidence type="ECO:0000256" key="5">
    <source>
        <dbReference type="ARBA" id="ARBA00022691"/>
    </source>
</evidence>
<keyword evidence="4 6" id="KW-0808">Transferase</keyword>
<evidence type="ECO:0000256" key="3">
    <source>
        <dbReference type="ARBA" id="ARBA00022603"/>
    </source>
</evidence>
<evidence type="ECO:0000256" key="1">
    <source>
        <dbReference type="ARBA" id="ARBA00022490"/>
    </source>
</evidence>
<dbReference type="InterPro" id="IPR035996">
    <property type="entry name" value="4pyrrol_Methylase_sf"/>
</dbReference>
<evidence type="ECO:0000256" key="6">
    <source>
        <dbReference type="HAMAP-Rule" id="MF_01877"/>
    </source>
</evidence>
<dbReference type="EC" id="2.1.1.198" evidence="6"/>
<dbReference type="SUPFAM" id="SSF53790">
    <property type="entry name" value="Tetrapyrrole methylase"/>
    <property type="match status" value="1"/>
</dbReference>
<comment type="caution">
    <text evidence="8">The sequence shown here is derived from an EMBL/GenBank/DDBJ whole genome shotgun (WGS) entry which is preliminary data.</text>
</comment>
<keyword evidence="5 6" id="KW-0949">S-adenosyl-L-methionine</keyword>
<dbReference type="PIRSF" id="PIRSF005917">
    <property type="entry name" value="MTase_YraL"/>
    <property type="match status" value="1"/>
</dbReference>
<protein>
    <recommendedName>
        <fullName evidence="6">Ribosomal RNA small subunit methyltransferase I</fullName>
        <ecNumber evidence="6">2.1.1.198</ecNumber>
    </recommendedName>
    <alternativeName>
        <fullName evidence="6">16S rRNA 2'-O-ribose C1402 methyltransferase</fullName>
    </alternativeName>
    <alternativeName>
        <fullName evidence="6">rRNA (cytidine-2'-O-)-methyltransferase RsmI</fullName>
    </alternativeName>
</protein>
<sequence length="227" mass="25328">MSKFYVVATPIGNMGDITLRAIETLKNVDLILCEDTRETKKILDKYSISRPTMSYHAQSKLAKVDKIFELLEEGKNLALVSDAGTPTISDPGAMLVSKIKKRFDLIEVGVEVIPIPGPSAVIAALSASGLPTHKFTFLGFLPHKKGRETLFKEIAQSERTMVFYESPHRILKTLESLIKFCPTKKVCLARELTKIYEEFKTGSPAEVLEYFTTNPDKQRGEFTVIVA</sequence>
<evidence type="ECO:0000256" key="2">
    <source>
        <dbReference type="ARBA" id="ARBA00022552"/>
    </source>
</evidence>
<dbReference type="PANTHER" id="PTHR46111:SF1">
    <property type="entry name" value="RIBOSOMAL RNA SMALL SUBUNIT METHYLTRANSFERASE I"/>
    <property type="match status" value="1"/>
</dbReference>
<name>A0A1F6XK71_9BACT</name>
<dbReference type="STRING" id="1801773.A3A03_02405"/>
<organism evidence="8 9">
    <name type="scientific">Candidatus Nomurabacteria bacterium RIFCSPLOWO2_01_FULL_40_18</name>
    <dbReference type="NCBI Taxonomy" id="1801773"/>
    <lineage>
        <taxon>Bacteria</taxon>
        <taxon>Candidatus Nomuraibacteriota</taxon>
    </lineage>
</organism>
<dbReference type="AlphaFoldDB" id="A0A1F6XK71"/>
<feature type="domain" description="Tetrapyrrole methylase" evidence="7">
    <location>
        <begin position="3"/>
        <end position="203"/>
    </location>
</feature>
<keyword evidence="3 6" id="KW-0489">Methyltransferase</keyword>
<dbReference type="InterPro" id="IPR018063">
    <property type="entry name" value="SAM_MeTrfase_RsmI_CS"/>
</dbReference>
<evidence type="ECO:0000313" key="9">
    <source>
        <dbReference type="Proteomes" id="UP000176629"/>
    </source>
</evidence>
<dbReference type="HAMAP" id="MF_01877">
    <property type="entry name" value="16SrRNA_methyltr_I"/>
    <property type="match status" value="1"/>
</dbReference>
<reference evidence="8 9" key="1">
    <citation type="journal article" date="2016" name="Nat. Commun.">
        <title>Thousands of microbial genomes shed light on interconnected biogeochemical processes in an aquifer system.</title>
        <authorList>
            <person name="Anantharaman K."/>
            <person name="Brown C.T."/>
            <person name="Hug L.A."/>
            <person name="Sharon I."/>
            <person name="Castelle C.J."/>
            <person name="Probst A.J."/>
            <person name="Thomas B.C."/>
            <person name="Singh A."/>
            <person name="Wilkins M.J."/>
            <person name="Karaoz U."/>
            <person name="Brodie E.L."/>
            <person name="Williams K.H."/>
            <person name="Hubbard S.S."/>
            <person name="Banfield J.F."/>
        </authorList>
    </citation>
    <scope>NUCLEOTIDE SEQUENCE [LARGE SCALE GENOMIC DNA]</scope>
</reference>
<keyword evidence="1 6" id="KW-0963">Cytoplasm</keyword>
<dbReference type="PROSITE" id="PS01296">
    <property type="entry name" value="RSMI"/>
    <property type="match status" value="1"/>
</dbReference>
<dbReference type="Gene3D" id="3.40.1010.10">
    <property type="entry name" value="Cobalt-precorrin-4 Transmethylase, Domain 1"/>
    <property type="match status" value="1"/>
</dbReference>
<evidence type="ECO:0000259" key="7">
    <source>
        <dbReference type="Pfam" id="PF00590"/>
    </source>
</evidence>
<dbReference type="InterPro" id="IPR014777">
    <property type="entry name" value="4pyrrole_Mease_sub1"/>
</dbReference>
<accession>A0A1F6XK71</accession>